<dbReference type="InterPro" id="IPR015378">
    <property type="entry name" value="Transposase-like_Mu_C"/>
</dbReference>
<accession>A0A9D2SLG0</accession>
<feature type="domain" description="Transposase-like Mu C-terminal" evidence="2">
    <location>
        <begin position="446"/>
        <end position="492"/>
    </location>
</feature>
<comment type="caution">
    <text evidence="3">The sequence shown here is derived from an EMBL/GenBank/DDBJ whole genome shotgun (WGS) entry which is preliminary data.</text>
</comment>
<dbReference type="EC" id="2.7.7.65" evidence="3"/>
<dbReference type="InterPro" id="IPR029787">
    <property type="entry name" value="Nucleotide_cyclase"/>
</dbReference>
<proteinExistence type="predicted"/>
<reference evidence="3" key="1">
    <citation type="journal article" date="2021" name="PeerJ">
        <title>Extensive microbial diversity within the chicken gut microbiome revealed by metagenomics and culture.</title>
        <authorList>
            <person name="Gilroy R."/>
            <person name="Ravi A."/>
            <person name="Getino M."/>
            <person name="Pursley I."/>
            <person name="Horton D.L."/>
            <person name="Alikhan N.F."/>
            <person name="Baker D."/>
            <person name="Gharbi K."/>
            <person name="Hall N."/>
            <person name="Watson M."/>
            <person name="Adriaenssens E.M."/>
            <person name="Foster-Nyarko E."/>
            <person name="Jarju S."/>
            <person name="Secka A."/>
            <person name="Antonio M."/>
            <person name="Oren A."/>
            <person name="Chaudhuri R.R."/>
            <person name="La Ragione R."/>
            <person name="Hildebrand F."/>
            <person name="Pallen M.J."/>
        </authorList>
    </citation>
    <scope>NUCLEOTIDE SEQUENCE</scope>
    <source>
        <strain evidence="3">CHK185-5351</strain>
    </source>
</reference>
<dbReference type="SUPFAM" id="SSF55073">
    <property type="entry name" value="Nucleotide cyclase"/>
    <property type="match status" value="1"/>
</dbReference>
<dbReference type="GO" id="GO:0052621">
    <property type="term" value="F:diguanylate cyclase activity"/>
    <property type="evidence" value="ECO:0007669"/>
    <property type="project" value="UniProtKB-EC"/>
</dbReference>
<dbReference type="AlphaFoldDB" id="A0A9D2SLG0"/>
<feature type="domain" description="GGDEF" evidence="1">
    <location>
        <begin position="335"/>
        <end position="433"/>
    </location>
</feature>
<dbReference type="InterPro" id="IPR029016">
    <property type="entry name" value="GAF-like_dom_sf"/>
</dbReference>
<evidence type="ECO:0000259" key="1">
    <source>
        <dbReference type="Pfam" id="PF00990"/>
    </source>
</evidence>
<gene>
    <name evidence="3" type="ORF">H9705_03695</name>
</gene>
<dbReference type="InterPro" id="IPR000160">
    <property type="entry name" value="GGDEF_dom"/>
</dbReference>
<dbReference type="Gene3D" id="3.30.70.270">
    <property type="match status" value="1"/>
</dbReference>
<sequence>MERHSDKICAMAMIHISGGVERMAGPGSRPGQRVQDFLGAAYLLSLGTDCLVARYSGDRLLVFFPDAGTRFDIKHRLEDAFVYVRVSTGDLPGVENLRFIAAVTAEFSEKTDFGRMLTQVSDLCNIWRNSSMDTVVFPEEHGDPGWKVAGEEGILLVQGEEGALSGKAAEQNAAFQCAAAMLEAQTLESSMRHALQVIGEYYQADRVYMMTLSEDHLEVAMIYEWMLRGKPSIRQSVLRMKVKRIPVLARCIQKKTAVFVEKPGGSDADQDQYWRFMVYPILDDGIISGFLCVENAHAYVRESGLLELMAPCLKREPERFGRREKRNRANGTAEDILNTLPNRKDFDNMIYALNLDKRSTMGALAVDVPELSALNSTKGFSYGKKLLSYITETLDNTFGISSVYRTWDNEFVVLFPDIIQDIFTARCIRVRALMQKRYPGKIRVGYRRVSRDATVELDSRCYDAPMQFIGQKVEVRYLPDDPEKVWVFSEGKQYPMRLTDRAENGKTKRKNPVSIDYSTVLGGGEDVH</sequence>
<keyword evidence="3" id="KW-0808">Transferase</keyword>
<dbReference type="Pfam" id="PF09299">
    <property type="entry name" value="Mu-transpos_C"/>
    <property type="match status" value="1"/>
</dbReference>
<organism evidence="3 4">
    <name type="scientific">Candidatus Fusicatenibacter intestinigallinarum</name>
    <dbReference type="NCBI Taxonomy" id="2838598"/>
    <lineage>
        <taxon>Bacteria</taxon>
        <taxon>Bacillati</taxon>
        <taxon>Bacillota</taxon>
        <taxon>Clostridia</taxon>
        <taxon>Lachnospirales</taxon>
        <taxon>Lachnospiraceae</taxon>
        <taxon>Fusicatenibacter</taxon>
    </lineage>
</organism>
<dbReference type="Gene3D" id="3.30.450.40">
    <property type="match status" value="1"/>
</dbReference>
<name>A0A9D2SLG0_9FIRM</name>
<dbReference type="Pfam" id="PF00990">
    <property type="entry name" value="GGDEF"/>
    <property type="match status" value="1"/>
</dbReference>
<evidence type="ECO:0000259" key="2">
    <source>
        <dbReference type="Pfam" id="PF09299"/>
    </source>
</evidence>
<dbReference type="Proteomes" id="UP000823849">
    <property type="component" value="Unassembled WGS sequence"/>
</dbReference>
<protein>
    <submittedName>
        <fullName evidence="3">Diguanylate cyclase</fullName>
        <ecNumber evidence="3">2.7.7.65</ecNumber>
    </submittedName>
</protein>
<dbReference type="EMBL" id="DWWU01000015">
    <property type="protein sequence ID" value="HJC14921.1"/>
    <property type="molecule type" value="Genomic_DNA"/>
</dbReference>
<evidence type="ECO:0000313" key="4">
    <source>
        <dbReference type="Proteomes" id="UP000823849"/>
    </source>
</evidence>
<keyword evidence="3" id="KW-0548">Nucleotidyltransferase</keyword>
<reference evidence="3" key="2">
    <citation type="submission" date="2021-04" db="EMBL/GenBank/DDBJ databases">
        <authorList>
            <person name="Gilroy R."/>
        </authorList>
    </citation>
    <scope>NUCLEOTIDE SEQUENCE</scope>
    <source>
        <strain evidence="3">CHK185-5351</strain>
    </source>
</reference>
<dbReference type="InterPro" id="IPR043128">
    <property type="entry name" value="Rev_trsase/Diguanyl_cyclase"/>
</dbReference>
<evidence type="ECO:0000313" key="3">
    <source>
        <dbReference type="EMBL" id="HJC14921.1"/>
    </source>
</evidence>
<dbReference type="SUPFAM" id="SSF55781">
    <property type="entry name" value="GAF domain-like"/>
    <property type="match status" value="1"/>
</dbReference>